<feature type="compositionally biased region" description="Polar residues" evidence="1">
    <location>
        <begin position="72"/>
        <end position="85"/>
    </location>
</feature>
<sequence>MCRVKSLKVQVDARIVDKFAMVMIHSTTKLTSRLNLSTVPLALFKHFLLLLTVTSASPTSALMDEAAHGKSSKSGIPQKMRTNVY</sequence>
<proteinExistence type="predicted"/>
<dbReference type="Proteomes" id="UP000192907">
    <property type="component" value="Unassembled WGS sequence"/>
</dbReference>
<protein>
    <submittedName>
        <fullName evidence="2">Uncharacterized protein</fullName>
    </submittedName>
</protein>
<feature type="region of interest" description="Disordered" evidence="1">
    <location>
        <begin position="66"/>
        <end position="85"/>
    </location>
</feature>
<name>A0A1Y6CQD8_9BACT</name>
<dbReference type="AlphaFoldDB" id="A0A1Y6CQD8"/>
<gene>
    <name evidence="2" type="ORF">SAMN06296036_1462</name>
</gene>
<evidence type="ECO:0000313" key="2">
    <source>
        <dbReference type="EMBL" id="SMF83306.1"/>
    </source>
</evidence>
<evidence type="ECO:0000256" key="1">
    <source>
        <dbReference type="SAM" id="MobiDB-lite"/>
    </source>
</evidence>
<organism evidence="2 3">
    <name type="scientific">Pseudobacteriovorax antillogorgiicola</name>
    <dbReference type="NCBI Taxonomy" id="1513793"/>
    <lineage>
        <taxon>Bacteria</taxon>
        <taxon>Pseudomonadati</taxon>
        <taxon>Bdellovibrionota</taxon>
        <taxon>Oligoflexia</taxon>
        <taxon>Oligoflexales</taxon>
        <taxon>Pseudobacteriovoracaceae</taxon>
        <taxon>Pseudobacteriovorax</taxon>
    </lineage>
</organism>
<dbReference type="EMBL" id="FWZT01000046">
    <property type="protein sequence ID" value="SMF83306.1"/>
    <property type="molecule type" value="Genomic_DNA"/>
</dbReference>
<reference evidence="3" key="1">
    <citation type="submission" date="2017-04" db="EMBL/GenBank/DDBJ databases">
        <authorList>
            <person name="Varghese N."/>
            <person name="Submissions S."/>
        </authorList>
    </citation>
    <scope>NUCLEOTIDE SEQUENCE [LARGE SCALE GENOMIC DNA]</scope>
    <source>
        <strain evidence="3">RKEM611</strain>
    </source>
</reference>
<accession>A0A1Y6CQD8</accession>
<evidence type="ECO:0000313" key="3">
    <source>
        <dbReference type="Proteomes" id="UP000192907"/>
    </source>
</evidence>
<keyword evidence="3" id="KW-1185">Reference proteome</keyword>